<evidence type="ECO:0000313" key="2">
    <source>
        <dbReference type="EMBL" id="GAA3521752.1"/>
    </source>
</evidence>
<dbReference type="PROSITE" id="PS51257">
    <property type="entry name" value="PROKAR_LIPOPROTEIN"/>
    <property type="match status" value="1"/>
</dbReference>
<dbReference type="InterPro" id="IPR035986">
    <property type="entry name" value="PKD_dom_sf"/>
</dbReference>
<dbReference type="InterPro" id="IPR032179">
    <property type="entry name" value="Cry22Aa_Ig-like"/>
</dbReference>
<dbReference type="PROSITE" id="PS50093">
    <property type="entry name" value="PKD"/>
    <property type="match status" value="1"/>
</dbReference>
<evidence type="ECO:0000313" key="3">
    <source>
        <dbReference type="Proteomes" id="UP001500459"/>
    </source>
</evidence>
<sequence length="531" mass="57387">MKKIYKYLLVSIVVWSLISSCNKEISDDLVALYKVEFNETTIESFLNTAEATNFKILIEESIEAGDYQMKYDVTKGSGYYLVNSERVEEGVFVDLPAGSEFSIGYVSTTAGENNVTLTLQDSRNRQQDFFLIYSVTDNRFIFDITPEEATTYVGGILDFNINITAENSANYEISYVLDEENTGSGTVKVDGEVITPEDKQTITDSSEFEWQFEGVTLGTVDIIFAITNSLGVVVEQSVQIEVSDILVLQGDNPQIIQLNGIYEELGATVDDAYSLEINTDALLLDTPGEYQVVYTAVDVDNNAAVQAERTIIVNNPPTASFTPGSISGEAPFSVTFDNTSSEDSDGTIVKSEWNYGDGESDVDTTFPSINSITYNTPDEYTVTLTVTDDLGGVDTVTATITVTSSTPVVTGFNRSTGLLTAPAGAEISVAMQSGGNGNPGNAILSAGDIAFGTTCWGFSQDTQCLISIHDTNPAVDVMEFTFTMPASNEVFFTGSHNPVTTGNSGSQFVIRVDDVEVYNDVMTISEGVPSN</sequence>
<proteinExistence type="predicted"/>
<keyword evidence="3" id="KW-1185">Reference proteome</keyword>
<evidence type="ECO:0000259" key="1">
    <source>
        <dbReference type="PROSITE" id="PS50093"/>
    </source>
</evidence>
<dbReference type="InterPro" id="IPR022409">
    <property type="entry name" value="PKD/Chitinase_dom"/>
</dbReference>
<name>A0ABP6UUY1_9FLAO</name>
<dbReference type="InterPro" id="IPR000601">
    <property type="entry name" value="PKD_dom"/>
</dbReference>
<feature type="domain" description="PKD" evidence="1">
    <location>
        <begin position="317"/>
        <end position="409"/>
    </location>
</feature>
<reference evidence="3" key="1">
    <citation type="journal article" date="2019" name="Int. J. Syst. Evol. Microbiol.">
        <title>The Global Catalogue of Microorganisms (GCM) 10K type strain sequencing project: providing services to taxonomists for standard genome sequencing and annotation.</title>
        <authorList>
            <consortium name="The Broad Institute Genomics Platform"/>
            <consortium name="The Broad Institute Genome Sequencing Center for Infectious Disease"/>
            <person name="Wu L."/>
            <person name="Ma J."/>
        </authorList>
    </citation>
    <scope>NUCLEOTIDE SEQUENCE [LARGE SCALE GENOMIC DNA]</scope>
    <source>
        <strain evidence="3">JCM 17106</strain>
    </source>
</reference>
<dbReference type="InterPro" id="IPR013783">
    <property type="entry name" value="Ig-like_fold"/>
</dbReference>
<dbReference type="InterPro" id="IPR038707">
    <property type="entry name" value="TraQ_sf"/>
</dbReference>
<dbReference type="EMBL" id="BAABCW010000027">
    <property type="protein sequence ID" value="GAA3521752.1"/>
    <property type="molecule type" value="Genomic_DNA"/>
</dbReference>
<protein>
    <recommendedName>
        <fullName evidence="1">PKD domain-containing protein</fullName>
    </recommendedName>
</protein>
<dbReference type="Gene3D" id="2.60.40.10">
    <property type="entry name" value="Immunoglobulins"/>
    <property type="match status" value="2"/>
</dbReference>
<dbReference type="Proteomes" id="UP001500459">
    <property type="component" value="Unassembled WGS sequence"/>
</dbReference>
<dbReference type="CDD" id="cd00146">
    <property type="entry name" value="PKD"/>
    <property type="match status" value="1"/>
</dbReference>
<accession>A0ABP6UUY1</accession>
<gene>
    <name evidence="2" type="ORF">GCM10022393_40210</name>
</gene>
<comment type="caution">
    <text evidence="2">The sequence shown here is derived from an EMBL/GenBank/DDBJ whole genome shotgun (WGS) entry which is preliminary data.</text>
</comment>
<dbReference type="Pfam" id="PF16403">
    <property type="entry name" value="Bact_surface_Ig-like"/>
    <property type="match status" value="1"/>
</dbReference>
<dbReference type="SUPFAM" id="SSF49299">
    <property type="entry name" value="PKD domain"/>
    <property type="match status" value="1"/>
</dbReference>
<dbReference type="Pfam" id="PF18911">
    <property type="entry name" value="PKD_4"/>
    <property type="match status" value="1"/>
</dbReference>
<organism evidence="2 3">
    <name type="scientific">Aquimarina addita</name>
    <dbReference type="NCBI Taxonomy" id="870485"/>
    <lineage>
        <taxon>Bacteria</taxon>
        <taxon>Pseudomonadati</taxon>
        <taxon>Bacteroidota</taxon>
        <taxon>Flavobacteriia</taxon>
        <taxon>Flavobacteriales</taxon>
        <taxon>Flavobacteriaceae</taxon>
        <taxon>Aquimarina</taxon>
    </lineage>
</organism>
<dbReference type="RefSeq" id="WP_344930550.1">
    <property type="nucleotide sequence ID" value="NZ_BAABCW010000027.1"/>
</dbReference>
<dbReference type="SMART" id="SM00089">
    <property type="entry name" value="PKD"/>
    <property type="match status" value="1"/>
</dbReference>
<dbReference type="Gene3D" id="2.60.40.2410">
    <property type="entry name" value="Uncharacterised protein PF12988, DUF3872"/>
    <property type="match status" value="2"/>
</dbReference>